<dbReference type="Proteomes" id="UP000696280">
    <property type="component" value="Unassembled WGS sequence"/>
</dbReference>
<organism evidence="1 2">
    <name type="scientific">Hymenoscyphus fraxineus</name>
    <dbReference type="NCBI Taxonomy" id="746836"/>
    <lineage>
        <taxon>Eukaryota</taxon>
        <taxon>Fungi</taxon>
        <taxon>Dikarya</taxon>
        <taxon>Ascomycota</taxon>
        <taxon>Pezizomycotina</taxon>
        <taxon>Leotiomycetes</taxon>
        <taxon>Helotiales</taxon>
        <taxon>Helotiaceae</taxon>
        <taxon>Hymenoscyphus</taxon>
    </lineage>
</organism>
<comment type="caution">
    <text evidence="1">The sequence shown here is derived from an EMBL/GenBank/DDBJ whole genome shotgun (WGS) entry which is preliminary data.</text>
</comment>
<evidence type="ECO:0000313" key="1">
    <source>
        <dbReference type="EMBL" id="CAG8959968.1"/>
    </source>
</evidence>
<keyword evidence="2" id="KW-1185">Reference proteome</keyword>
<evidence type="ECO:0000313" key="2">
    <source>
        <dbReference type="Proteomes" id="UP000696280"/>
    </source>
</evidence>
<sequence>MVAVPIAIANLILRVKPNSEDRSFLIWDSSSRPEPFMMLVSAHAKLEPFHGSSQQLSKTR</sequence>
<dbReference type="AlphaFoldDB" id="A0A9N9L8J2"/>
<accession>A0A9N9L8J2</accession>
<dbReference type="EMBL" id="CAJVRL010000094">
    <property type="protein sequence ID" value="CAG8959968.1"/>
    <property type="molecule type" value="Genomic_DNA"/>
</dbReference>
<name>A0A9N9L8J2_9HELO</name>
<reference evidence="1" key="1">
    <citation type="submission" date="2021-07" db="EMBL/GenBank/DDBJ databases">
        <authorList>
            <person name="Durling M."/>
        </authorList>
    </citation>
    <scope>NUCLEOTIDE SEQUENCE</scope>
</reference>
<proteinExistence type="predicted"/>
<gene>
    <name evidence="1" type="ORF">HYFRA_00012685</name>
</gene>
<protein>
    <submittedName>
        <fullName evidence="1">Uncharacterized protein</fullName>
    </submittedName>
</protein>